<dbReference type="InterPro" id="IPR008928">
    <property type="entry name" value="6-hairpin_glycosidase_sf"/>
</dbReference>
<dbReference type="GO" id="GO:0003824">
    <property type="term" value="F:catalytic activity"/>
    <property type="evidence" value="ECO:0007669"/>
    <property type="project" value="UniProtKB-ARBA"/>
</dbReference>
<accession>A0A8H6R8T7</accession>
<organism evidence="2 3">
    <name type="scientific">Pseudocercospora fuligena</name>
    <dbReference type="NCBI Taxonomy" id="685502"/>
    <lineage>
        <taxon>Eukaryota</taxon>
        <taxon>Fungi</taxon>
        <taxon>Dikarya</taxon>
        <taxon>Ascomycota</taxon>
        <taxon>Pezizomycotina</taxon>
        <taxon>Dothideomycetes</taxon>
        <taxon>Dothideomycetidae</taxon>
        <taxon>Mycosphaerellales</taxon>
        <taxon>Mycosphaerellaceae</taxon>
        <taxon>Pseudocercospora</taxon>
    </lineage>
</organism>
<dbReference type="InterPro" id="IPR012341">
    <property type="entry name" value="6hp_glycosidase-like_sf"/>
</dbReference>
<comment type="caution">
    <text evidence="2">The sequence shown here is derived from an EMBL/GenBank/DDBJ whole genome shotgun (WGS) entry which is preliminary data.</text>
</comment>
<keyword evidence="3" id="KW-1185">Reference proteome</keyword>
<dbReference type="OrthoDB" id="2581368at2759"/>
<gene>
    <name evidence="2" type="ORF">HII31_11933</name>
</gene>
<name>A0A8H6R8T7_9PEZI</name>
<evidence type="ECO:0000259" key="1">
    <source>
        <dbReference type="Pfam" id="PF22422"/>
    </source>
</evidence>
<reference evidence="2" key="1">
    <citation type="submission" date="2020-04" db="EMBL/GenBank/DDBJ databases">
        <title>Draft genome resource of the tomato pathogen Pseudocercospora fuligena.</title>
        <authorList>
            <person name="Zaccaron A."/>
        </authorList>
    </citation>
    <scope>NUCLEOTIDE SEQUENCE</scope>
    <source>
        <strain evidence="2">PF001</strain>
    </source>
</reference>
<dbReference type="InterPro" id="IPR054491">
    <property type="entry name" value="MGH1-like_GH"/>
</dbReference>
<protein>
    <submittedName>
        <fullName evidence="2">Glucosidase YgjK</fullName>
    </submittedName>
</protein>
<dbReference type="GO" id="GO:0005975">
    <property type="term" value="P:carbohydrate metabolic process"/>
    <property type="evidence" value="ECO:0007669"/>
    <property type="project" value="InterPro"/>
</dbReference>
<evidence type="ECO:0000313" key="2">
    <source>
        <dbReference type="EMBL" id="KAF7186701.1"/>
    </source>
</evidence>
<sequence>MALANANYSNSNKTLDIDVSIIPWSRRGSYFSIADKAGRQGCLTPENDVYLVTHCRQFGFPLFALRPIPPGQSLPPPSGFRRLKPTTTVKAEPGLLSWQHEGSALARVTILHNRCLRLRGTVPLAFDTDAALEKEACSAYMFSRPHVDGKPDSIDYVFNSMPGYRFIAIQGKLSQTNGNRPEVLNKRIEIAGTQENVEWELLVCELDPTTGDGPIVDTCSEFVDAVENISFDETVERTRAEFSDFARSLCPWSATTLSQTEQLASYVIWATTIRAGGRLTREAILMSKLWMNRAWSWDNCLNALGVAHADWELALNQLLLFSDLQARNGRLPDSIDWLFVEWGHTKPPIQGWAIARLLAMRGREVDPKTLHDLYTSTARFTEFWLEERRGSISRLPWYPHGNDSGWDNSTVFDGQSVIIGPECASYLVIQTHLLAALAKLLRRPQEEAAKWTQAKDLLLTALVEELWDGEVFLVKNALTGEKKKSTSLFTLMPLAAAEYLPKEIVSKMVGDLSKHLTPWGLATEQLDSPHYQSDGYWRGPIWAPSTQLIESGLRRAGYRELADTISTRFIALCEKSGFAENYDAVAGTGLRDVSYTWSAATYLTLRREAVARAGACKD</sequence>
<feature type="domain" description="Mannosylglycerate hydrolase MGH1-like glycoside hydrolase" evidence="1">
    <location>
        <begin position="293"/>
        <end position="598"/>
    </location>
</feature>
<proteinExistence type="predicted"/>
<dbReference type="Proteomes" id="UP000660729">
    <property type="component" value="Unassembled WGS sequence"/>
</dbReference>
<dbReference type="EMBL" id="JABCIY010000248">
    <property type="protein sequence ID" value="KAF7186701.1"/>
    <property type="molecule type" value="Genomic_DNA"/>
</dbReference>
<evidence type="ECO:0000313" key="3">
    <source>
        <dbReference type="Proteomes" id="UP000660729"/>
    </source>
</evidence>
<dbReference type="SUPFAM" id="SSF48208">
    <property type="entry name" value="Six-hairpin glycosidases"/>
    <property type="match status" value="1"/>
</dbReference>
<dbReference type="Pfam" id="PF22422">
    <property type="entry name" value="MGH1-like_GH"/>
    <property type="match status" value="1"/>
</dbReference>
<dbReference type="AlphaFoldDB" id="A0A8H6R8T7"/>
<dbReference type="Gene3D" id="1.50.10.10">
    <property type="match status" value="1"/>
</dbReference>